<dbReference type="AlphaFoldDB" id="A0A4Q9VPR3"/>
<proteinExistence type="inferred from homology"/>
<dbReference type="Gene3D" id="3.40.190.10">
    <property type="entry name" value="Periplasmic binding protein-like II"/>
    <property type="match status" value="2"/>
</dbReference>
<evidence type="ECO:0000256" key="8">
    <source>
        <dbReference type="ARBA" id="ARBA00022679"/>
    </source>
</evidence>
<evidence type="ECO:0000256" key="2">
    <source>
        <dbReference type="ARBA" id="ARBA00004667"/>
    </source>
</evidence>
<comment type="catalytic activity">
    <reaction evidence="1">
        <text>1-(5-phospho-beta-D-ribosyl)-ATP + diphosphate = 5-phospho-alpha-D-ribose 1-diphosphate + ATP</text>
        <dbReference type="Rhea" id="RHEA:18473"/>
        <dbReference type="ChEBI" id="CHEBI:30616"/>
        <dbReference type="ChEBI" id="CHEBI:33019"/>
        <dbReference type="ChEBI" id="CHEBI:58017"/>
        <dbReference type="ChEBI" id="CHEBI:73183"/>
        <dbReference type="EC" id="2.4.2.17"/>
    </reaction>
</comment>
<dbReference type="Pfam" id="PF01634">
    <property type="entry name" value="HisG"/>
    <property type="match status" value="1"/>
</dbReference>
<comment type="pathway">
    <text evidence="2">Amino-acid biosynthesis; L-histidine biosynthesis; L-histidine from 5-phospho-alpha-D-ribose 1-diphosphate: step 1/9.</text>
</comment>
<evidence type="ECO:0000256" key="3">
    <source>
        <dbReference type="ARBA" id="ARBA00009489"/>
    </source>
</evidence>
<comment type="caution">
    <text evidence="13">The sequence shown here is derived from an EMBL/GenBank/DDBJ whole genome shotgun (WGS) entry which is preliminary data.</text>
</comment>
<dbReference type="NCBIfam" id="TIGR00070">
    <property type="entry name" value="hisG"/>
    <property type="match status" value="1"/>
</dbReference>
<dbReference type="InterPro" id="IPR013820">
    <property type="entry name" value="ATP_PRibTrfase_cat"/>
</dbReference>
<dbReference type="EMBL" id="SJFN01000016">
    <property type="protein sequence ID" value="TBW37223.1"/>
    <property type="molecule type" value="Genomic_DNA"/>
</dbReference>
<reference evidence="13 14" key="1">
    <citation type="submission" date="2019-02" db="EMBL/GenBank/DDBJ databases">
        <title>Siculibacillus lacustris gen. nov., sp. nov., a new rosette-forming bacterium isolated from a freshwater crater lake (Lake St. Ana, Romania).</title>
        <authorList>
            <person name="Felfoldi T."/>
            <person name="Marton Z."/>
            <person name="Szabo A."/>
            <person name="Mentes A."/>
            <person name="Boka K."/>
            <person name="Marialigeti K."/>
            <person name="Mathe I."/>
            <person name="Koncz M."/>
            <person name="Schumann P."/>
            <person name="Toth E."/>
        </authorList>
    </citation>
    <scope>NUCLEOTIDE SEQUENCE [LARGE SCALE GENOMIC DNA]</scope>
    <source>
        <strain evidence="13 14">SA-279</strain>
    </source>
</reference>
<name>A0A4Q9VPR3_9HYPH</name>
<protein>
    <recommendedName>
        <fullName evidence="5 11">ATP phosphoribosyltransferase</fullName>
        <ecNumber evidence="4 11">2.4.2.17</ecNumber>
    </recommendedName>
</protein>
<sequence length="323" mass="33837">MSTDRLVIAVPSKGRLQENANAFFERAGLPVLQPGGARNYRGRLGGIDDVEIAFLSASEITREIAVGNVHLGVTGLDLVQETVPAWAQKVHLVTELGFGFADVVVAVPMAWIDVATMADLADVAAEFRARHGHQLRIATKYLNLTRRFFAEHGIADYRNVESLGATEGAPASGAAEAIVDITTTGSTLAANDLKILSDGVILKSQAHLVASRNAAWSDLARAQARTILDRVASEARARRTREVRTRLDDAAGALAAVAALGATAPFGLPAAGGPLTLHVPSARVAAVADLLRARGAATVTVARLDWVFAADAEMADALEAALG</sequence>
<dbReference type="GO" id="GO:0000105">
    <property type="term" value="P:L-histidine biosynthetic process"/>
    <property type="evidence" value="ECO:0007669"/>
    <property type="project" value="UniProtKB-UniRule"/>
</dbReference>
<dbReference type="CDD" id="cd13593">
    <property type="entry name" value="PBP2_HisGL3"/>
    <property type="match status" value="1"/>
</dbReference>
<evidence type="ECO:0000313" key="13">
    <source>
        <dbReference type="EMBL" id="TBW37223.1"/>
    </source>
</evidence>
<evidence type="ECO:0000256" key="4">
    <source>
        <dbReference type="ARBA" id="ARBA00011946"/>
    </source>
</evidence>
<comment type="function">
    <text evidence="10">Catalyzes the condensation of ATP and 5-phosphoribose 1-diphosphate to form N'-(5'-phosphoribosyl)-ATP (PR-ATP). Has a crucial role in the pathway because the rate of histidine biosynthesis seems to be controlled primarily by regulation of HisG enzymatic activity.</text>
</comment>
<dbReference type="GO" id="GO:0005737">
    <property type="term" value="C:cytoplasm"/>
    <property type="evidence" value="ECO:0007669"/>
    <property type="project" value="InterPro"/>
</dbReference>
<dbReference type="EC" id="2.4.2.17" evidence="4 11"/>
<dbReference type="SUPFAM" id="SSF53850">
    <property type="entry name" value="Periplasmic binding protein-like II"/>
    <property type="match status" value="1"/>
</dbReference>
<evidence type="ECO:0000256" key="10">
    <source>
        <dbReference type="ARBA" id="ARBA00024861"/>
    </source>
</evidence>
<dbReference type="PANTHER" id="PTHR21403">
    <property type="entry name" value="ATP PHOSPHORIBOSYLTRANSFERASE ATP-PRTASE"/>
    <property type="match status" value="1"/>
</dbReference>
<gene>
    <name evidence="13" type="ORF">EYW49_12230</name>
</gene>
<evidence type="ECO:0000256" key="1">
    <source>
        <dbReference type="ARBA" id="ARBA00000915"/>
    </source>
</evidence>
<feature type="domain" description="ATP phosphoribosyltransferase catalytic" evidence="12">
    <location>
        <begin position="57"/>
        <end position="231"/>
    </location>
</feature>
<evidence type="ECO:0000313" key="14">
    <source>
        <dbReference type="Proteomes" id="UP000292781"/>
    </source>
</evidence>
<evidence type="ECO:0000256" key="6">
    <source>
        <dbReference type="ARBA" id="ARBA00022605"/>
    </source>
</evidence>
<keyword evidence="9" id="KW-0368">Histidine biosynthesis</keyword>
<dbReference type="Proteomes" id="UP000292781">
    <property type="component" value="Unassembled WGS sequence"/>
</dbReference>
<dbReference type="InterPro" id="IPR001348">
    <property type="entry name" value="ATP_PRibTrfase_HisG"/>
</dbReference>
<dbReference type="OrthoDB" id="9806435at2"/>
<dbReference type="InterPro" id="IPR018198">
    <property type="entry name" value="ATP_PRibTrfase_CS"/>
</dbReference>
<dbReference type="UniPathway" id="UPA00031">
    <property type="reaction ID" value="UER00006"/>
</dbReference>
<dbReference type="PANTHER" id="PTHR21403:SF8">
    <property type="entry name" value="ATP PHOSPHORIBOSYLTRANSFERASE"/>
    <property type="match status" value="1"/>
</dbReference>
<accession>A0A4Q9VPR3</accession>
<keyword evidence="7 13" id="KW-0328">Glycosyltransferase</keyword>
<dbReference type="PROSITE" id="PS01316">
    <property type="entry name" value="ATP_P_PHORIBOSYLTR"/>
    <property type="match status" value="1"/>
</dbReference>
<evidence type="ECO:0000256" key="5">
    <source>
        <dbReference type="ARBA" id="ARBA00020998"/>
    </source>
</evidence>
<evidence type="ECO:0000256" key="9">
    <source>
        <dbReference type="ARBA" id="ARBA00023102"/>
    </source>
</evidence>
<keyword evidence="6" id="KW-0028">Amino-acid biosynthesis</keyword>
<comment type="similarity">
    <text evidence="3">Belongs to the ATP phosphoribosyltransferase family. Short subfamily.</text>
</comment>
<organism evidence="13 14">
    <name type="scientific">Siculibacillus lacustris</name>
    <dbReference type="NCBI Taxonomy" id="1549641"/>
    <lineage>
        <taxon>Bacteria</taxon>
        <taxon>Pseudomonadati</taxon>
        <taxon>Pseudomonadota</taxon>
        <taxon>Alphaproteobacteria</taxon>
        <taxon>Hyphomicrobiales</taxon>
        <taxon>Ancalomicrobiaceae</taxon>
        <taxon>Siculibacillus</taxon>
    </lineage>
</organism>
<evidence type="ECO:0000259" key="12">
    <source>
        <dbReference type="Pfam" id="PF01634"/>
    </source>
</evidence>
<dbReference type="RefSeq" id="WP_131309859.1">
    <property type="nucleotide sequence ID" value="NZ_SJFN01000016.1"/>
</dbReference>
<evidence type="ECO:0000256" key="7">
    <source>
        <dbReference type="ARBA" id="ARBA00022676"/>
    </source>
</evidence>
<dbReference type="GO" id="GO:0003879">
    <property type="term" value="F:ATP phosphoribosyltransferase activity"/>
    <property type="evidence" value="ECO:0007669"/>
    <property type="project" value="UniProtKB-UniRule"/>
</dbReference>
<keyword evidence="8 13" id="KW-0808">Transferase</keyword>
<keyword evidence="14" id="KW-1185">Reference proteome</keyword>
<evidence type="ECO:0000256" key="11">
    <source>
        <dbReference type="NCBIfam" id="TIGR00070"/>
    </source>
</evidence>